<dbReference type="GO" id="GO:0001671">
    <property type="term" value="F:ATPase activator activity"/>
    <property type="evidence" value="ECO:0007669"/>
    <property type="project" value="InterPro"/>
</dbReference>
<dbReference type="GO" id="GO:0006289">
    <property type="term" value="P:nucleotide-excision repair"/>
    <property type="evidence" value="ECO:0007669"/>
    <property type="project" value="InterPro"/>
</dbReference>
<dbReference type="AlphaFoldDB" id="A0A699ZHM5"/>
<comment type="caution">
    <text evidence="2">The sequence shown here is derived from an EMBL/GenBank/DDBJ whole genome shotgun (WGS) entry which is preliminary data.</text>
</comment>
<evidence type="ECO:0000256" key="1">
    <source>
        <dbReference type="RuleBase" id="RU364024"/>
    </source>
</evidence>
<gene>
    <name evidence="2" type="ORF">HaLaN_15853</name>
</gene>
<dbReference type="Pfam" id="PF03849">
    <property type="entry name" value="Tfb2"/>
    <property type="match status" value="1"/>
</dbReference>
<comment type="subcellular location">
    <subcellularLocation>
        <location evidence="1">Nucleus</location>
    </subcellularLocation>
</comment>
<feature type="non-terminal residue" evidence="2">
    <location>
        <position position="112"/>
    </location>
</feature>
<dbReference type="GO" id="GO:0000439">
    <property type="term" value="C:transcription factor TFIIH core complex"/>
    <property type="evidence" value="ECO:0007669"/>
    <property type="project" value="InterPro"/>
</dbReference>
<dbReference type="InterPro" id="IPR004598">
    <property type="entry name" value="TFIIH_p52/Tfb2"/>
</dbReference>
<evidence type="ECO:0000313" key="3">
    <source>
        <dbReference type="Proteomes" id="UP000485058"/>
    </source>
</evidence>
<keyword evidence="1" id="KW-0805">Transcription regulation</keyword>
<comment type="similarity">
    <text evidence="1">Belongs to the TFB2 family.</text>
</comment>
<keyword evidence="1" id="KW-0227">DNA damage</keyword>
<feature type="non-terminal residue" evidence="2">
    <location>
        <position position="1"/>
    </location>
</feature>
<evidence type="ECO:0000313" key="2">
    <source>
        <dbReference type="EMBL" id="GFH18969.1"/>
    </source>
</evidence>
<sequence>RLFDSPWTCQAVFRSLKPLAKNYVLRLLLVTVPVPQAHQAALSSLLDLDLYRQGQQAGRPTFQLHPTFQAQLQWALSTGGHMLGEVPRSVLAAAPNREALDAFAHNQWEALQ</sequence>
<dbReference type="PANTHER" id="PTHR13152">
    <property type="entry name" value="TFIIH, POLYPEPTIDE 4"/>
    <property type="match status" value="1"/>
</dbReference>
<dbReference type="GO" id="GO:0003690">
    <property type="term" value="F:double-stranded DNA binding"/>
    <property type="evidence" value="ECO:0007669"/>
    <property type="project" value="TreeGrafter"/>
</dbReference>
<keyword evidence="3" id="KW-1185">Reference proteome</keyword>
<dbReference type="GO" id="GO:0005675">
    <property type="term" value="C:transcription factor TFIIH holo complex"/>
    <property type="evidence" value="ECO:0007669"/>
    <property type="project" value="TreeGrafter"/>
</dbReference>
<name>A0A699ZHM5_HAELA</name>
<keyword evidence="1" id="KW-0804">Transcription</keyword>
<keyword evidence="1" id="KW-0539">Nucleus</keyword>
<dbReference type="EMBL" id="BLLF01001387">
    <property type="protein sequence ID" value="GFH18969.1"/>
    <property type="molecule type" value="Genomic_DNA"/>
</dbReference>
<reference evidence="2 3" key="1">
    <citation type="submission" date="2020-02" db="EMBL/GenBank/DDBJ databases">
        <title>Draft genome sequence of Haematococcus lacustris strain NIES-144.</title>
        <authorList>
            <person name="Morimoto D."/>
            <person name="Nakagawa S."/>
            <person name="Yoshida T."/>
            <person name="Sawayama S."/>
        </authorList>
    </citation>
    <scope>NUCLEOTIDE SEQUENCE [LARGE SCALE GENOMIC DNA]</scope>
    <source>
        <strain evidence="2 3">NIES-144</strain>
    </source>
</reference>
<proteinExistence type="inferred from homology"/>
<organism evidence="2 3">
    <name type="scientific">Haematococcus lacustris</name>
    <name type="common">Green alga</name>
    <name type="synonym">Haematococcus pluvialis</name>
    <dbReference type="NCBI Taxonomy" id="44745"/>
    <lineage>
        <taxon>Eukaryota</taxon>
        <taxon>Viridiplantae</taxon>
        <taxon>Chlorophyta</taxon>
        <taxon>core chlorophytes</taxon>
        <taxon>Chlorophyceae</taxon>
        <taxon>CS clade</taxon>
        <taxon>Chlamydomonadales</taxon>
        <taxon>Haematococcaceae</taxon>
        <taxon>Haematococcus</taxon>
    </lineage>
</organism>
<protein>
    <recommendedName>
        <fullName evidence="1">RNA polymerase II transcription factor B subunit 2</fullName>
    </recommendedName>
</protein>
<accession>A0A699ZHM5</accession>
<dbReference type="Proteomes" id="UP000485058">
    <property type="component" value="Unassembled WGS sequence"/>
</dbReference>
<dbReference type="PANTHER" id="PTHR13152:SF0">
    <property type="entry name" value="GENERAL TRANSCRIPTION FACTOR IIH SUBUNIT 4"/>
    <property type="match status" value="1"/>
</dbReference>
<keyword evidence="1" id="KW-0234">DNA repair</keyword>
<comment type="function">
    <text evidence="1">Component of the general transcription and DNA repair factor IIH (TFIIH) core complex which is involved in general and transcription-coupled nucleotide excision repair (NER) of damaged DNA.</text>
</comment>